<evidence type="ECO:0000256" key="2">
    <source>
        <dbReference type="SAM" id="Phobius"/>
    </source>
</evidence>
<reference evidence="3" key="1">
    <citation type="submission" date="2023-03" db="UniProtKB">
        <authorList>
            <consortium name="EnsemblPlants"/>
        </authorList>
    </citation>
    <scope>IDENTIFICATION</scope>
</reference>
<keyword evidence="2" id="KW-0472">Membrane</keyword>
<name>A0A9I9CKM3_CUCME</name>
<feature type="compositionally biased region" description="Pro residues" evidence="1">
    <location>
        <begin position="44"/>
        <end position="56"/>
    </location>
</feature>
<evidence type="ECO:0000313" key="3">
    <source>
        <dbReference type="EnsemblPlants" id="MELO3C005130.2.1"/>
    </source>
</evidence>
<feature type="transmembrane region" description="Helical" evidence="2">
    <location>
        <begin position="452"/>
        <end position="471"/>
    </location>
</feature>
<proteinExistence type="predicted"/>
<organism evidence="3">
    <name type="scientific">Cucumis melo</name>
    <name type="common">Muskmelon</name>
    <dbReference type="NCBI Taxonomy" id="3656"/>
    <lineage>
        <taxon>Eukaryota</taxon>
        <taxon>Viridiplantae</taxon>
        <taxon>Streptophyta</taxon>
        <taxon>Embryophyta</taxon>
        <taxon>Tracheophyta</taxon>
        <taxon>Spermatophyta</taxon>
        <taxon>Magnoliopsida</taxon>
        <taxon>eudicotyledons</taxon>
        <taxon>Gunneridae</taxon>
        <taxon>Pentapetalae</taxon>
        <taxon>rosids</taxon>
        <taxon>fabids</taxon>
        <taxon>Cucurbitales</taxon>
        <taxon>Cucurbitaceae</taxon>
        <taxon>Benincaseae</taxon>
        <taxon>Cucumis</taxon>
    </lineage>
</organism>
<feature type="region of interest" description="Disordered" evidence="1">
    <location>
        <begin position="90"/>
        <end position="110"/>
    </location>
</feature>
<protein>
    <submittedName>
        <fullName evidence="3">Uncharacterized protein</fullName>
    </submittedName>
</protein>
<keyword evidence="2" id="KW-1133">Transmembrane helix</keyword>
<dbReference type="AlphaFoldDB" id="A0A9I9CKM3"/>
<feature type="compositionally biased region" description="Basic and acidic residues" evidence="1">
    <location>
        <begin position="157"/>
        <end position="175"/>
    </location>
</feature>
<dbReference type="EnsemblPlants" id="MELO3C005130.2.1">
    <property type="protein sequence ID" value="MELO3C005130.2.1"/>
    <property type="gene ID" value="MELO3C005130.2"/>
</dbReference>
<sequence>MASVSFSCLSSLNPIISSSKHSLLISRISDKPFPSKSLKFSLSPNPPNPETPPPNSPETLSDAAPPPLDPVKLAFERAKAYKKLSKSGSNLNVELKPGVGSEGNSVQTGKLSFDGADEQRKMQGGLRITVEGATEVKGEAKVVTDGTKGGEINTNEGLKDRERENLGNKQKGDKKGELSISSIDFIGLGFADKRKTRGLPAGLVPISDPFSVEDLPEVEIIVGDSSKFDDATASKIKPTQEDDSDLYKPKVSTWGVFPRPGNISKTFGGGRTIRPGDVLETDEEKAAKEARTKELIAAYKRKFGLTIDAKLKSECEVALEEGDSLMNVGKLKEALPYYETIMEKVNFQSELHGLAALQWSICQDSLSSILNRPDEAREMYEKLQSHPNPRVSKKARQFVFSFQAMEMMKVTTRSSFLSNDSSYQNYFEAFLENKLNYSADESGIGEGVLNQSLPYVIFLLSPILLVLFAAVQKRI</sequence>
<feature type="region of interest" description="Disordered" evidence="1">
    <location>
        <begin position="145"/>
        <end position="175"/>
    </location>
</feature>
<dbReference type="PANTHER" id="PTHR35482">
    <property type="entry name" value="CYTOCHROME C OXIDASE SUBUNIT"/>
    <property type="match status" value="1"/>
</dbReference>
<dbReference type="Gramene" id="MELO3C005130.2.1">
    <property type="protein sequence ID" value="MELO3C005130.2.1"/>
    <property type="gene ID" value="MELO3C005130.2"/>
</dbReference>
<dbReference type="PANTHER" id="PTHR35482:SF1">
    <property type="entry name" value="CYTOCHROME C OXIDASE SUBUNIT"/>
    <property type="match status" value="1"/>
</dbReference>
<accession>A0A9I9CKM3</accession>
<evidence type="ECO:0000256" key="1">
    <source>
        <dbReference type="SAM" id="MobiDB-lite"/>
    </source>
</evidence>
<keyword evidence="2" id="KW-0812">Transmembrane</keyword>
<feature type="region of interest" description="Disordered" evidence="1">
    <location>
        <begin position="36"/>
        <end position="72"/>
    </location>
</feature>